<name>A0A5B7DRA7_PORTR</name>
<reference evidence="2 3" key="1">
    <citation type="submission" date="2019-05" db="EMBL/GenBank/DDBJ databases">
        <title>Another draft genome of Portunus trituberculatus and its Hox gene families provides insights of decapod evolution.</title>
        <authorList>
            <person name="Jeong J.-H."/>
            <person name="Song I."/>
            <person name="Kim S."/>
            <person name="Choi T."/>
            <person name="Kim D."/>
            <person name="Ryu S."/>
            <person name="Kim W."/>
        </authorList>
    </citation>
    <scope>NUCLEOTIDE SEQUENCE [LARGE SCALE GENOMIC DNA]</scope>
    <source>
        <tissue evidence="2">Muscle</tissue>
    </source>
</reference>
<sequence>MFTDVTAGFNEKSTAPPEPVLLDLTGSNSTGNCCCWRCCWGCDAAATAAATAPESPSAKLVELLSPSQVDIPLWNTRPQRIPDGPGKSLGLKSLMATGSSFSTVDWRNSGKSLVLPSELCGPSPSSPPPPPPPS</sequence>
<protein>
    <submittedName>
        <fullName evidence="2">Uncharacterized protein</fullName>
    </submittedName>
</protein>
<proteinExistence type="predicted"/>
<comment type="caution">
    <text evidence="2">The sequence shown here is derived from an EMBL/GenBank/DDBJ whole genome shotgun (WGS) entry which is preliminary data.</text>
</comment>
<dbReference type="EMBL" id="VSRR010001302">
    <property type="protein sequence ID" value="MPC24222.1"/>
    <property type="molecule type" value="Genomic_DNA"/>
</dbReference>
<dbReference type="Proteomes" id="UP000324222">
    <property type="component" value="Unassembled WGS sequence"/>
</dbReference>
<accession>A0A5B7DRA7</accession>
<gene>
    <name evidence="2" type="ORF">E2C01_017299</name>
</gene>
<keyword evidence="3" id="KW-1185">Reference proteome</keyword>
<feature type="region of interest" description="Disordered" evidence="1">
    <location>
        <begin position="115"/>
        <end position="134"/>
    </location>
</feature>
<evidence type="ECO:0000256" key="1">
    <source>
        <dbReference type="SAM" id="MobiDB-lite"/>
    </source>
</evidence>
<evidence type="ECO:0000313" key="3">
    <source>
        <dbReference type="Proteomes" id="UP000324222"/>
    </source>
</evidence>
<feature type="compositionally biased region" description="Pro residues" evidence="1">
    <location>
        <begin position="124"/>
        <end position="134"/>
    </location>
</feature>
<organism evidence="2 3">
    <name type="scientific">Portunus trituberculatus</name>
    <name type="common">Swimming crab</name>
    <name type="synonym">Neptunus trituberculatus</name>
    <dbReference type="NCBI Taxonomy" id="210409"/>
    <lineage>
        <taxon>Eukaryota</taxon>
        <taxon>Metazoa</taxon>
        <taxon>Ecdysozoa</taxon>
        <taxon>Arthropoda</taxon>
        <taxon>Crustacea</taxon>
        <taxon>Multicrustacea</taxon>
        <taxon>Malacostraca</taxon>
        <taxon>Eumalacostraca</taxon>
        <taxon>Eucarida</taxon>
        <taxon>Decapoda</taxon>
        <taxon>Pleocyemata</taxon>
        <taxon>Brachyura</taxon>
        <taxon>Eubrachyura</taxon>
        <taxon>Portunoidea</taxon>
        <taxon>Portunidae</taxon>
        <taxon>Portuninae</taxon>
        <taxon>Portunus</taxon>
    </lineage>
</organism>
<dbReference type="AlphaFoldDB" id="A0A5B7DRA7"/>
<evidence type="ECO:0000313" key="2">
    <source>
        <dbReference type="EMBL" id="MPC24222.1"/>
    </source>
</evidence>